<dbReference type="SUPFAM" id="SSF56784">
    <property type="entry name" value="HAD-like"/>
    <property type="match status" value="1"/>
</dbReference>
<keyword evidence="2" id="KW-1185">Reference proteome</keyword>
<proteinExistence type="predicted"/>
<name>A0A1D9DZG2_9MICO</name>
<reference evidence="1 2" key="1">
    <citation type="journal article" date="2016" name="Biochim. Biophys. Acta">
        <title>Photochemical characterization of actinorhodopsin and its functional existence in the natural host.</title>
        <authorList>
            <person name="Nakamura S."/>
            <person name="Kikukawa T."/>
            <person name="Tamogami J."/>
            <person name="Kamiya M."/>
            <person name="Aizawa T."/>
            <person name="Hahn M.W."/>
            <person name="Ihara K."/>
            <person name="Kamo N."/>
            <person name="Demura M."/>
        </authorList>
    </citation>
    <scope>NUCLEOTIDE SEQUENCE [LARGE SCALE GENOMIC DNA]</scope>
    <source>
        <strain evidence="1 2">MWH-Dar1</strain>
    </source>
</reference>
<dbReference type="InterPro" id="IPR023214">
    <property type="entry name" value="HAD_sf"/>
</dbReference>
<dbReference type="Pfam" id="PF13242">
    <property type="entry name" value="Hydrolase_like"/>
    <property type="match status" value="1"/>
</dbReference>
<dbReference type="GO" id="GO:0016791">
    <property type="term" value="F:phosphatase activity"/>
    <property type="evidence" value="ECO:0007669"/>
    <property type="project" value="TreeGrafter"/>
</dbReference>
<evidence type="ECO:0000313" key="2">
    <source>
        <dbReference type="Proteomes" id="UP000243784"/>
    </source>
</evidence>
<dbReference type="Proteomes" id="UP000243784">
    <property type="component" value="Chromosome"/>
</dbReference>
<sequence length="328" mass="34579">MTNFRSSYQLFLADLDGVIYEGKRAIDGAVDSIVSLQRSGIPVGFVTNNSSRKPETIAAQLAEFGLPVDPSSIISSARTGAELLSKSMPAGSRVLVVGGEGLRDQVTKAGFEVVSTVDEMPAAVIQGFSPDVAWHMLAEASYAIQKGAKWFATNSDWTIPQDKGMAPGNGTLISAIHTAVGQLPTVAGKPEPAIFGTALEHFGIPGSATLFIGDRLDTDILGANRSGIDSAVVMTGVCTRKELLAAKAESRPTYILGDLTEILGKYESPKQTKRGYKCSGAEVELLGNKVRVTAGDPKSLGALKATTALIWSSSTPIYGLDVEPELYE</sequence>
<dbReference type="InterPro" id="IPR036412">
    <property type="entry name" value="HAD-like_sf"/>
</dbReference>
<gene>
    <name evidence="1" type="ORF">A4Z71_04350</name>
</gene>
<protein>
    <submittedName>
        <fullName evidence="1">Haloacid dehalogenase</fullName>
    </submittedName>
</protein>
<evidence type="ECO:0000313" key="1">
    <source>
        <dbReference type="EMBL" id="AOY56202.1"/>
    </source>
</evidence>
<dbReference type="PANTHER" id="PTHR19288:SF95">
    <property type="entry name" value="D-GLYCEROL 3-PHOSPHATE PHOSPHATASE"/>
    <property type="match status" value="1"/>
</dbReference>
<dbReference type="Gene3D" id="3.40.50.1000">
    <property type="entry name" value="HAD superfamily/HAD-like"/>
    <property type="match status" value="2"/>
</dbReference>
<organism evidence="1 2">
    <name type="scientific">Candidatus Rhodoluna planktonica</name>
    <dbReference type="NCBI Taxonomy" id="535712"/>
    <lineage>
        <taxon>Bacteria</taxon>
        <taxon>Bacillati</taxon>
        <taxon>Actinomycetota</taxon>
        <taxon>Actinomycetes</taxon>
        <taxon>Micrococcales</taxon>
        <taxon>Microbacteriaceae</taxon>
        <taxon>Luna cluster</taxon>
        <taxon>Luna-1 subcluster</taxon>
        <taxon>Rhodoluna</taxon>
    </lineage>
</organism>
<dbReference type="Pfam" id="PF13344">
    <property type="entry name" value="Hydrolase_6"/>
    <property type="match status" value="1"/>
</dbReference>
<dbReference type="STRING" id="535712.A4Z71_04350"/>
<accession>A0A1D9DZG2</accession>
<dbReference type="RefSeq" id="WP_070954711.1">
    <property type="nucleotide sequence ID" value="NZ_CP015208.1"/>
</dbReference>
<dbReference type="EMBL" id="CP015208">
    <property type="protein sequence ID" value="AOY56202.1"/>
    <property type="molecule type" value="Genomic_DNA"/>
</dbReference>
<dbReference type="KEGG" id="rpla:A4Z71_04350"/>
<dbReference type="AlphaFoldDB" id="A0A1D9DZG2"/>
<dbReference type="NCBIfam" id="TIGR01460">
    <property type="entry name" value="HAD-SF-IIA"/>
    <property type="match status" value="1"/>
</dbReference>
<dbReference type="GO" id="GO:0005737">
    <property type="term" value="C:cytoplasm"/>
    <property type="evidence" value="ECO:0007669"/>
    <property type="project" value="TreeGrafter"/>
</dbReference>
<dbReference type="InterPro" id="IPR006357">
    <property type="entry name" value="HAD-SF_hydro_IIA"/>
</dbReference>
<dbReference type="PANTHER" id="PTHR19288">
    <property type="entry name" value="4-NITROPHENYLPHOSPHATASE-RELATED"/>
    <property type="match status" value="1"/>
</dbReference>